<organism evidence="7 8">
    <name type="scientific">Desulfoferula mesophila</name>
    <dbReference type="NCBI Taxonomy" id="3058419"/>
    <lineage>
        <taxon>Bacteria</taxon>
        <taxon>Pseudomonadati</taxon>
        <taxon>Thermodesulfobacteriota</taxon>
        <taxon>Desulfarculia</taxon>
        <taxon>Desulfarculales</taxon>
        <taxon>Desulfarculaceae</taxon>
        <taxon>Desulfoferula</taxon>
    </lineage>
</organism>
<dbReference type="PANTHER" id="PTHR30482">
    <property type="entry name" value="HIGH-AFFINITY BRANCHED-CHAIN AMINO ACID TRANSPORT SYSTEM PERMEASE"/>
    <property type="match status" value="1"/>
</dbReference>
<evidence type="ECO:0000256" key="3">
    <source>
        <dbReference type="ARBA" id="ARBA00022692"/>
    </source>
</evidence>
<evidence type="ECO:0000313" key="7">
    <source>
        <dbReference type="EMBL" id="BEQ14285.1"/>
    </source>
</evidence>
<dbReference type="RefSeq" id="WP_338606000.1">
    <property type="nucleotide sequence ID" value="NZ_AP028679.1"/>
</dbReference>
<dbReference type="InterPro" id="IPR043428">
    <property type="entry name" value="LivM-like"/>
</dbReference>
<dbReference type="KEGG" id="dmp:FAK_13510"/>
<dbReference type="InterPro" id="IPR001851">
    <property type="entry name" value="ABC_transp_permease"/>
</dbReference>
<keyword evidence="4 6" id="KW-1133">Transmembrane helix</keyword>
<dbReference type="GO" id="GO:0005886">
    <property type="term" value="C:plasma membrane"/>
    <property type="evidence" value="ECO:0007669"/>
    <property type="project" value="UniProtKB-SubCell"/>
</dbReference>
<feature type="transmembrane region" description="Helical" evidence="6">
    <location>
        <begin position="9"/>
        <end position="28"/>
    </location>
</feature>
<keyword evidence="5 6" id="KW-0472">Membrane</keyword>
<evidence type="ECO:0000256" key="4">
    <source>
        <dbReference type="ARBA" id="ARBA00022989"/>
    </source>
</evidence>
<feature type="transmembrane region" description="Helical" evidence="6">
    <location>
        <begin position="253"/>
        <end position="276"/>
    </location>
</feature>
<feature type="transmembrane region" description="Helical" evidence="6">
    <location>
        <begin position="213"/>
        <end position="233"/>
    </location>
</feature>
<gene>
    <name evidence="7" type="ORF">FAK_13510</name>
</gene>
<proteinExistence type="predicted"/>
<feature type="transmembrane region" description="Helical" evidence="6">
    <location>
        <begin position="288"/>
        <end position="307"/>
    </location>
</feature>
<dbReference type="CDD" id="cd06581">
    <property type="entry name" value="TM_PBP1_LivM_like"/>
    <property type="match status" value="1"/>
</dbReference>
<accession>A0AAU9EEC0</accession>
<evidence type="ECO:0000256" key="1">
    <source>
        <dbReference type="ARBA" id="ARBA00004651"/>
    </source>
</evidence>
<evidence type="ECO:0000256" key="5">
    <source>
        <dbReference type="ARBA" id="ARBA00023136"/>
    </source>
</evidence>
<keyword evidence="8" id="KW-1185">Reference proteome</keyword>
<name>A0AAU9EEC0_9BACT</name>
<evidence type="ECO:0000256" key="2">
    <source>
        <dbReference type="ARBA" id="ARBA00022475"/>
    </source>
</evidence>
<dbReference type="GO" id="GO:0015658">
    <property type="term" value="F:branched-chain amino acid transmembrane transporter activity"/>
    <property type="evidence" value="ECO:0007669"/>
    <property type="project" value="InterPro"/>
</dbReference>
<feature type="transmembrane region" description="Helical" evidence="6">
    <location>
        <begin position="34"/>
        <end position="53"/>
    </location>
</feature>
<keyword evidence="2" id="KW-1003">Cell membrane</keyword>
<keyword evidence="3 6" id="KW-0812">Transmembrane</keyword>
<dbReference type="EMBL" id="AP028679">
    <property type="protein sequence ID" value="BEQ14285.1"/>
    <property type="molecule type" value="Genomic_DNA"/>
</dbReference>
<feature type="transmembrane region" description="Helical" evidence="6">
    <location>
        <begin position="89"/>
        <end position="108"/>
    </location>
</feature>
<dbReference type="Proteomes" id="UP001366166">
    <property type="component" value="Chromosome"/>
</dbReference>
<comment type="subcellular location">
    <subcellularLocation>
        <location evidence="1">Cell membrane</location>
        <topology evidence="1">Multi-pass membrane protein</topology>
    </subcellularLocation>
</comment>
<evidence type="ECO:0000256" key="6">
    <source>
        <dbReference type="SAM" id="Phobius"/>
    </source>
</evidence>
<feature type="transmembrane region" description="Helical" evidence="6">
    <location>
        <begin position="115"/>
        <end position="134"/>
    </location>
</feature>
<feature type="transmembrane region" description="Helical" evidence="6">
    <location>
        <begin position="163"/>
        <end position="182"/>
    </location>
</feature>
<dbReference type="Pfam" id="PF02653">
    <property type="entry name" value="BPD_transp_2"/>
    <property type="match status" value="1"/>
</dbReference>
<feature type="transmembrane region" description="Helical" evidence="6">
    <location>
        <begin position="65"/>
        <end position="83"/>
    </location>
</feature>
<dbReference type="PANTHER" id="PTHR30482:SF10">
    <property type="entry name" value="HIGH-AFFINITY BRANCHED-CHAIN AMINO ACID TRANSPORT PROTEIN BRAE"/>
    <property type="match status" value="1"/>
</dbReference>
<protein>
    <submittedName>
        <fullName evidence="7">Branched-chain amino acid ABC transporter permease</fullName>
    </submittedName>
</protein>
<sequence length="328" mass="35350">MSAKRKSTIYKVVTAAVLAIIAVAPWLVTSEYMVHIGTLILLWAFVSTAWAYMARFGLVSLGHGVFLGIGAYIPVLLFNYYGISPWLGMLAGVAAAVLVAAILGYSCFRFGLIGDYFALVTLAMAEVVSLAIVACREVTGGSLGCTLKTSVGWASLQFDDKRYFYYIIFAFLLLALYIWRLIDKSRMRIALTAIEESELAASSMGVSIIRYKMGITLLSAGLTAMGGVLYAQYVTYINPGTISGVGVSLSTCFKAILGGMFNIFGPLAGSAIMVSLEEYFRISFDTGFLGVSEIIFGGVLLVMIIFLPKGIVGSVSEWLTKRFGVARS</sequence>
<evidence type="ECO:0000313" key="8">
    <source>
        <dbReference type="Proteomes" id="UP001366166"/>
    </source>
</evidence>
<dbReference type="AlphaFoldDB" id="A0AAU9EEC0"/>
<reference evidence="8" key="1">
    <citation type="journal article" date="2023" name="Arch. Microbiol.">
        <title>Desulfoferula mesophilus gen. nov. sp. nov., a mesophilic sulfate-reducing bacterium isolated from a brackish lake sediment.</title>
        <authorList>
            <person name="Watanabe T."/>
            <person name="Yabe T."/>
            <person name="Tsuji J.M."/>
            <person name="Fukui M."/>
        </authorList>
    </citation>
    <scope>NUCLEOTIDE SEQUENCE [LARGE SCALE GENOMIC DNA]</scope>
    <source>
        <strain evidence="8">12FAK</strain>
    </source>
</reference>